<dbReference type="InterPro" id="IPR022882">
    <property type="entry name" value="tRNA_adenine-N6_MeTrfase"/>
</dbReference>
<dbReference type="PROSITE" id="PS00092">
    <property type="entry name" value="N6_MTASE"/>
    <property type="match status" value="1"/>
</dbReference>
<keyword evidence="5 6" id="KW-0819">tRNA processing</keyword>
<dbReference type="InterPro" id="IPR050210">
    <property type="entry name" value="tRNA_Adenine-N(6)_MTase"/>
</dbReference>
<dbReference type="GO" id="GO:0005737">
    <property type="term" value="C:cytoplasm"/>
    <property type="evidence" value="ECO:0007669"/>
    <property type="project" value="UniProtKB-SubCell"/>
</dbReference>
<dbReference type="CDD" id="cd02440">
    <property type="entry name" value="AdoMet_MTases"/>
    <property type="match status" value="1"/>
</dbReference>
<dbReference type="EMBL" id="MAAX01000036">
    <property type="protein sequence ID" value="OUS19776.1"/>
    <property type="molecule type" value="Genomic_DNA"/>
</dbReference>
<dbReference type="PANTHER" id="PTHR47739">
    <property type="entry name" value="TRNA1(VAL) (ADENINE(37)-N6)-METHYLTRANSFERASE"/>
    <property type="match status" value="1"/>
</dbReference>
<evidence type="ECO:0000256" key="3">
    <source>
        <dbReference type="ARBA" id="ARBA00022679"/>
    </source>
</evidence>
<comment type="function">
    <text evidence="6">Specifically methylates the adenine in position 37 of tRNA(1)(Val) (anticodon cmo5UAC).</text>
</comment>
<dbReference type="AlphaFoldDB" id="A0A1Z8BB05"/>
<comment type="similarity">
    <text evidence="6">Belongs to the methyltransferase superfamily. tRNA (adenine-N(6)-)-methyltransferase family.</text>
</comment>
<sequence length="246" mass="28599">MSLFKFKEFCVAQDRCAQKIGTDGVLLGAWTDPIKTPENILDVGTGTGVISLMLAQRYHLSHIEALEIDDNAFEQASENFENSPWGDRLFCYHSSFQEFYEEVDDRFDLIVSNPPFYNASSLKNEAIIEDKRRQARFDDALPFEELVYGVYRLLSIDGTFSCIIPKEREKRFLEITSHFQLEPVRTTYVKGNDNSPVKRCLMEFRFRESVTETDTTNKSDNLTIEIARHKYTDAYKKLTKDFYLNM</sequence>
<dbReference type="GO" id="GO:0000179">
    <property type="term" value="F:rRNA (adenine-N6,N6-)-dimethyltransferase activity"/>
    <property type="evidence" value="ECO:0007669"/>
    <property type="project" value="InterPro"/>
</dbReference>
<dbReference type="RefSeq" id="WP_303685763.1">
    <property type="nucleotide sequence ID" value="NZ_CAJXYO010000018.1"/>
</dbReference>
<dbReference type="InterPro" id="IPR007848">
    <property type="entry name" value="Small_mtfrase_dom"/>
</dbReference>
<dbReference type="PROSITE" id="PS01131">
    <property type="entry name" value="RRNA_A_DIMETH"/>
    <property type="match status" value="1"/>
</dbReference>
<dbReference type="InterPro" id="IPR020596">
    <property type="entry name" value="rRNA_Ade_Mease_Trfase_CS"/>
</dbReference>
<evidence type="ECO:0000313" key="8">
    <source>
        <dbReference type="EMBL" id="OUS19776.1"/>
    </source>
</evidence>
<evidence type="ECO:0000313" key="9">
    <source>
        <dbReference type="Proteomes" id="UP000196102"/>
    </source>
</evidence>
<proteinExistence type="inferred from homology"/>
<keyword evidence="4 6" id="KW-0949">S-adenosyl-L-methionine</keyword>
<dbReference type="GO" id="GO:0016430">
    <property type="term" value="F:tRNA (adenine-N6)-methyltransferase activity"/>
    <property type="evidence" value="ECO:0007669"/>
    <property type="project" value="UniProtKB-UniRule"/>
</dbReference>
<organism evidence="8 9">
    <name type="scientific">Nonlabens dokdonensis</name>
    <dbReference type="NCBI Taxonomy" id="328515"/>
    <lineage>
        <taxon>Bacteria</taxon>
        <taxon>Pseudomonadati</taxon>
        <taxon>Bacteroidota</taxon>
        <taxon>Flavobacteriia</taxon>
        <taxon>Flavobacteriales</taxon>
        <taxon>Flavobacteriaceae</taxon>
        <taxon>Nonlabens</taxon>
    </lineage>
</organism>
<accession>A0A1Z8BB05</accession>
<name>A0A1Z8BB05_9FLAO</name>
<dbReference type="Proteomes" id="UP000196102">
    <property type="component" value="Unassembled WGS sequence"/>
</dbReference>
<dbReference type="SUPFAM" id="SSF53335">
    <property type="entry name" value="S-adenosyl-L-methionine-dependent methyltransferases"/>
    <property type="match status" value="1"/>
</dbReference>
<evidence type="ECO:0000256" key="5">
    <source>
        <dbReference type="ARBA" id="ARBA00022694"/>
    </source>
</evidence>
<reference evidence="9" key="1">
    <citation type="journal article" date="2017" name="Proc. Natl. Acad. Sci. U.S.A.">
        <title>Simulation of Deepwater Horizon oil plume reveals substrate specialization within a complex community of hydrocarbon-degraders.</title>
        <authorList>
            <person name="Hu P."/>
            <person name="Dubinsky E.A."/>
            <person name="Probst A.J."/>
            <person name="Wang J."/>
            <person name="Sieber C.M.K."/>
            <person name="Tom L.M."/>
            <person name="Gardinali P."/>
            <person name="Banfield J.F."/>
            <person name="Atlas R.M."/>
            <person name="Andersen G.L."/>
        </authorList>
    </citation>
    <scope>NUCLEOTIDE SEQUENCE [LARGE SCALE GENOMIC DNA]</scope>
</reference>
<evidence type="ECO:0000259" key="7">
    <source>
        <dbReference type="Pfam" id="PF05175"/>
    </source>
</evidence>
<dbReference type="HAMAP" id="MF_01872">
    <property type="entry name" value="tRNA_methyltr_YfiC"/>
    <property type="match status" value="1"/>
</dbReference>
<dbReference type="GO" id="GO:0003676">
    <property type="term" value="F:nucleic acid binding"/>
    <property type="evidence" value="ECO:0007669"/>
    <property type="project" value="InterPro"/>
</dbReference>
<dbReference type="EC" id="2.1.1.223" evidence="6"/>
<dbReference type="PANTHER" id="PTHR47739:SF1">
    <property type="entry name" value="TRNA1(VAL) (ADENINE(37)-N6)-METHYLTRANSFERASE"/>
    <property type="match status" value="1"/>
</dbReference>
<dbReference type="InterPro" id="IPR029063">
    <property type="entry name" value="SAM-dependent_MTases_sf"/>
</dbReference>
<dbReference type="Pfam" id="PF05175">
    <property type="entry name" value="MTS"/>
    <property type="match status" value="1"/>
</dbReference>
<dbReference type="GO" id="GO:0008033">
    <property type="term" value="P:tRNA processing"/>
    <property type="evidence" value="ECO:0007669"/>
    <property type="project" value="UniProtKB-UniRule"/>
</dbReference>
<comment type="caution">
    <text evidence="8">The sequence shown here is derived from an EMBL/GenBank/DDBJ whole genome shotgun (WGS) entry which is preliminary data.</text>
</comment>
<evidence type="ECO:0000256" key="1">
    <source>
        <dbReference type="ARBA" id="ARBA00022490"/>
    </source>
</evidence>
<comment type="subcellular location">
    <subcellularLocation>
        <location evidence="6">Cytoplasm</location>
    </subcellularLocation>
</comment>
<evidence type="ECO:0000256" key="4">
    <source>
        <dbReference type="ARBA" id="ARBA00022691"/>
    </source>
</evidence>
<protein>
    <recommendedName>
        <fullName evidence="6">tRNA1(Val) (adenine(37)-N6)-methyltransferase</fullName>
        <ecNumber evidence="6">2.1.1.223</ecNumber>
    </recommendedName>
    <alternativeName>
        <fullName evidence="6">tRNA m6A37 methyltransferase</fullName>
    </alternativeName>
</protein>
<evidence type="ECO:0000256" key="2">
    <source>
        <dbReference type="ARBA" id="ARBA00022603"/>
    </source>
</evidence>
<keyword evidence="1 6" id="KW-0963">Cytoplasm</keyword>
<keyword evidence="2 6" id="KW-0489">Methyltransferase</keyword>
<comment type="catalytic activity">
    <reaction evidence="6">
        <text>adenosine(37) in tRNA1(Val) + S-adenosyl-L-methionine = N(6)-methyladenosine(37) in tRNA1(Val) + S-adenosyl-L-homocysteine + H(+)</text>
        <dbReference type="Rhea" id="RHEA:43160"/>
        <dbReference type="Rhea" id="RHEA-COMP:10369"/>
        <dbReference type="Rhea" id="RHEA-COMP:10370"/>
        <dbReference type="ChEBI" id="CHEBI:15378"/>
        <dbReference type="ChEBI" id="CHEBI:57856"/>
        <dbReference type="ChEBI" id="CHEBI:59789"/>
        <dbReference type="ChEBI" id="CHEBI:74411"/>
        <dbReference type="ChEBI" id="CHEBI:74449"/>
        <dbReference type="EC" id="2.1.1.223"/>
    </reaction>
</comment>
<gene>
    <name evidence="8" type="ORF">A9Q93_02260</name>
</gene>
<keyword evidence="3 6" id="KW-0808">Transferase</keyword>
<feature type="domain" description="Methyltransferase small" evidence="7">
    <location>
        <begin position="36"/>
        <end position="124"/>
    </location>
</feature>
<dbReference type="InterPro" id="IPR002052">
    <property type="entry name" value="DNA_methylase_N6_adenine_CS"/>
</dbReference>
<evidence type="ECO:0000256" key="6">
    <source>
        <dbReference type="HAMAP-Rule" id="MF_01872"/>
    </source>
</evidence>
<dbReference type="Gene3D" id="3.40.50.150">
    <property type="entry name" value="Vaccinia Virus protein VP39"/>
    <property type="match status" value="1"/>
</dbReference>